<accession>A0A7R9I1F8</accession>
<dbReference type="PROSITE" id="PS50222">
    <property type="entry name" value="EF_HAND_2"/>
    <property type="match status" value="3"/>
</dbReference>
<dbReference type="InterPro" id="IPR002048">
    <property type="entry name" value="EF_hand_dom"/>
</dbReference>
<dbReference type="InterPro" id="IPR011992">
    <property type="entry name" value="EF-hand-dom_pair"/>
</dbReference>
<dbReference type="CDD" id="cd00051">
    <property type="entry name" value="EFh"/>
    <property type="match status" value="2"/>
</dbReference>
<organism evidence="5">
    <name type="scientific">Timema bartmani</name>
    <dbReference type="NCBI Taxonomy" id="61472"/>
    <lineage>
        <taxon>Eukaryota</taxon>
        <taxon>Metazoa</taxon>
        <taxon>Ecdysozoa</taxon>
        <taxon>Arthropoda</taxon>
        <taxon>Hexapoda</taxon>
        <taxon>Insecta</taxon>
        <taxon>Pterygota</taxon>
        <taxon>Neoptera</taxon>
        <taxon>Polyneoptera</taxon>
        <taxon>Phasmatodea</taxon>
        <taxon>Timematodea</taxon>
        <taxon>Timematoidea</taxon>
        <taxon>Timematidae</taxon>
        <taxon>Timema</taxon>
    </lineage>
</organism>
<dbReference type="GO" id="GO:0005509">
    <property type="term" value="F:calcium ion binding"/>
    <property type="evidence" value="ECO:0007669"/>
    <property type="project" value="InterPro"/>
</dbReference>
<dbReference type="PANTHER" id="PTHR23055:SF167">
    <property type="entry name" value="EF-HAND DOMAIN-CONTAINING PROTEIN"/>
    <property type="match status" value="1"/>
</dbReference>
<feature type="domain" description="EF-hand" evidence="4">
    <location>
        <begin position="215"/>
        <end position="250"/>
    </location>
</feature>
<dbReference type="SUPFAM" id="SSF47473">
    <property type="entry name" value="EF-hand"/>
    <property type="match status" value="1"/>
</dbReference>
<keyword evidence="1" id="KW-0479">Metal-binding</keyword>
<gene>
    <name evidence="5" type="ORF">TBIB3V08_LOCUS6283</name>
</gene>
<evidence type="ECO:0000313" key="5">
    <source>
        <dbReference type="EMBL" id="CAD7443887.1"/>
    </source>
</evidence>
<dbReference type="InterPro" id="IPR018247">
    <property type="entry name" value="EF_Hand_1_Ca_BS"/>
</dbReference>
<evidence type="ECO:0000256" key="3">
    <source>
        <dbReference type="ARBA" id="ARBA00022837"/>
    </source>
</evidence>
<protein>
    <recommendedName>
        <fullName evidence="4">EF-hand domain-containing protein</fullName>
    </recommendedName>
</protein>
<dbReference type="PROSITE" id="PS00018">
    <property type="entry name" value="EF_HAND_1"/>
    <property type="match status" value="2"/>
</dbReference>
<feature type="domain" description="EF-hand" evidence="4">
    <location>
        <begin position="175"/>
        <end position="210"/>
    </location>
</feature>
<proteinExistence type="predicted"/>
<dbReference type="SMART" id="SM00054">
    <property type="entry name" value="EFh"/>
    <property type="match status" value="3"/>
</dbReference>
<sequence>MIIWYHLTTTCRGKRSELIENEKYRPHLARADEQERIKTNTFSLKYRQAGGSRSAMFDVVCSCSISSGVFAPDLETDDEDSCPPTRCLPDRLETISQATKFTKDEIRYVYRAFKTECPSGIISEATFKSIYAKFFPLGDSSQYAHYVFTNLDKGHTGIITFRDFMFGMSVVMKGSLQERLRWAFSLYDINHDGFITRQELLDVISAIYSLLGDSRDRPKKSTLVHKLDLNNDGVITIDEFLHYCSKVSYASPTKHSFYYYPFFSEFATNSTLNVVSRRIEWRDQPGGYTIAGVTKQTSSAII</sequence>
<dbReference type="InterPro" id="IPR028846">
    <property type="entry name" value="Recoverin"/>
</dbReference>
<keyword evidence="3" id="KW-0106">Calcium</keyword>
<dbReference type="PRINTS" id="PR00450">
    <property type="entry name" value="RECOVERIN"/>
</dbReference>
<evidence type="ECO:0000256" key="1">
    <source>
        <dbReference type="ARBA" id="ARBA00022723"/>
    </source>
</evidence>
<dbReference type="EMBL" id="OD566387">
    <property type="protein sequence ID" value="CAD7443887.1"/>
    <property type="molecule type" value="Genomic_DNA"/>
</dbReference>
<dbReference type="Gene3D" id="1.10.238.10">
    <property type="entry name" value="EF-hand"/>
    <property type="match status" value="1"/>
</dbReference>
<evidence type="ECO:0000259" key="4">
    <source>
        <dbReference type="PROSITE" id="PS50222"/>
    </source>
</evidence>
<reference evidence="5" key="1">
    <citation type="submission" date="2020-11" db="EMBL/GenBank/DDBJ databases">
        <authorList>
            <person name="Tran Van P."/>
        </authorList>
    </citation>
    <scope>NUCLEOTIDE SEQUENCE</scope>
</reference>
<dbReference type="PANTHER" id="PTHR23055">
    <property type="entry name" value="CALCIUM BINDING PROTEINS"/>
    <property type="match status" value="1"/>
</dbReference>
<evidence type="ECO:0000256" key="2">
    <source>
        <dbReference type="ARBA" id="ARBA00022737"/>
    </source>
</evidence>
<feature type="domain" description="EF-hand" evidence="4">
    <location>
        <begin position="139"/>
        <end position="174"/>
    </location>
</feature>
<keyword evidence="2" id="KW-0677">Repeat</keyword>
<name>A0A7R9I1F8_9NEOP</name>
<dbReference type="AlphaFoldDB" id="A0A7R9I1F8"/>
<dbReference type="Pfam" id="PF13499">
    <property type="entry name" value="EF-hand_7"/>
    <property type="match status" value="1"/>
</dbReference>